<name>A0ABY8EAN6_9FIRM</name>
<dbReference type="RefSeq" id="WP_277730781.1">
    <property type="nucleotide sequence ID" value="NZ_CP120733.1"/>
</dbReference>
<dbReference type="Proteomes" id="UP001222800">
    <property type="component" value="Chromosome"/>
</dbReference>
<proteinExistence type="predicted"/>
<dbReference type="InterPro" id="IPR009711">
    <property type="entry name" value="UPF0473"/>
</dbReference>
<dbReference type="EMBL" id="CP120733">
    <property type="protein sequence ID" value="WFD08864.1"/>
    <property type="molecule type" value="Genomic_DNA"/>
</dbReference>
<reference evidence="1 2" key="1">
    <citation type="submission" date="2023-03" db="EMBL/GenBank/DDBJ databases">
        <title>Complete genome sequence of Tepidibacter sp. SWIR-1, isolated from a deep-sea hydrothermal vent.</title>
        <authorList>
            <person name="Li X."/>
        </authorList>
    </citation>
    <scope>NUCLEOTIDE SEQUENCE [LARGE SCALE GENOMIC DNA]</scope>
    <source>
        <strain evidence="1 2">SWIR-1</strain>
    </source>
</reference>
<evidence type="ECO:0000313" key="2">
    <source>
        <dbReference type="Proteomes" id="UP001222800"/>
    </source>
</evidence>
<accession>A0ABY8EAN6</accession>
<gene>
    <name evidence="1" type="ORF">P4S50_10720</name>
</gene>
<protein>
    <submittedName>
        <fullName evidence="1">DUF1292 domain-containing protein</fullName>
    </submittedName>
</protein>
<evidence type="ECO:0000313" key="1">
    <source>
        <dbReference type="EMBL" id="WFD08864.1"/>
    </source>
</evidence>
<organism evidence="1 2">
    <name type="scientific">Tepidibacter hydrothermalis</name>
    <dbReference type="NCBI Taxonomy" id="3036126"/>
    <lineage>
        <taxon>Bacteria</taxon>
        <taxon>Bacillati</taxon>
        <taxon>Bacillota</taxon>
        <taxon>Clostridia</taxon>
        <taxon>Peptostreptococcales</taxon>
        <taxon>Peptostreptococcaceae</taxon>
        <taxon>Tepidibacter</taxon>
    </lineage>
</organism>
<dbReference type="Pfam" id="PF06949">
    <property type="entry name" value="DUF1292"/>
    <property type="match status" value="1"/>
</dbReference>
<sequence>MNNEKKQGCGCGGHEHGGNHECGCGGHGHEHGENHECGCGGHGHEEHDHEEAQMIYLTLDDEEEIACKVLTIFEVEGNEYISLLPENSEDVYIYKYKETEEVPELEQIESDDEFNKVSQAFYDLCD</sequence>
<keyword evidence="2" id="KW-1185">Reference proteome</keyword>